<keyword evidence="8" id="KW-1185">Reference proteome</keyword>
<comment type="similarity">
    <text evidence="2 6">Belongs to the plant self-incompatibility (S1) protein family.</text>
</comment>
<evidence type="ECO:0000256" key="6">
    <source>
        <dbReference type="RuleBase" id="RU367044"/>
    </source>
</evidence>
<reference evidence="7 8" key="1">
    <citation type="journal article" date="2024" name="Plant J.">
        <title>Genome sequences and population genomics reveal climatic adaptation and genomic divergence between two closely related sweetgum species.</title>
        <authorList>
            <person name="Xu W.Q."/>
            <person name="Ren C.Q."/>
            <person name="Zhang X.Y."/>
            <person name="Comes H.P."/>
            <person name="Liu X.H."/>
            <person name="Li Y.G."/>
            <person name="Kettle C.J."/>
            <person name="Jalonen R."/>
            <person name="Gaisberger H."/>
            <person name="Ma Y.Z."/>
            <person name="Qiu Y.X."/>
        </authorList>
    </citation>
    <scope>NUCLEOTIDE SEQUENCE [LARGE SCALE GENOMIC DNA]</scope>
    <source>
        <strain evidence="7">Hangzhou</strain>
    </source>
</reference>
<keyword evidence="5 6" id="KW-0732">Signal</keyword>
<evidence type="ECO:0000313" key="7">
    <source>
        <dbReference type="EMBL" id="KAK9265880.1"/>
    </source>
</evidence>
<accession>A0AAP0N683</accession>
<dbReference type="AlphaFoldDB" id="A0AAP0N683"/>
<sequence length="152" mass="17243">MSRKNNRVVFLLMLQLITLCNAYGFSLLEKIHVTIGNHLGDGLNCSIHCKCKDDDLGVHVLQFQGNYEWSFRPKIWGTTLYFCNIQWRDAAGTLDIFRAKRDWNRCGPECLSIVTPEGPCQFNYDSHAYDICCGGKGEDPTKIEFGPKNTCA</sequence>
<protein>
    <recommendedName>
        <fullName evidence="6">S-protein homolog</fullName>
    </recommendedName>
</protein>
<keyword evidence="3 6" id="KW-0713">Self-incompatibility</keyword>
<dbReference type="InterPro" id="IPR010264">
    <property type="entry name" value="Self-incomp_S1"/>
</dbReference>
<keyword evidence="4 6" id="KW-0964">Secreted</keyword>
<gene>
    <name evidence="7" type="ORF">L1049_021587</name>
</gene>
<organism evidence="7 8">
    <name type="scientific">Liquidambar formosana</name>
    <name type="common">Formosan gum</name>
    <dbReference type="NCBI Taxonomy" id="63359"/>
    <lineage>
        <taxon>Eukaryota</taxon>
        <taxon>Viridiplantae</taxon>
        <taxon>Streptophyta</taxon>
        <taxon>Embryophyta</taxon>
        <taxon>Tracheophyta</taxon>
        <taxon>Spermatophyta</taxon>
        <taxon>Magnoliopsida</taxon>
        <taxon>eudicotyledons</taxon>
        <taxon>Gunneridae</taxon>
        <taxon>Pentapetalae</taxon>
        <taxon>Saxifragales</taxon>
        <taxon>Altingiaceae</taxon>
        <taxon>Liquidambar</taxon>
    </lineage>
</organism>
<evidence type="ECO:0000256" key="1">
    <source>
        <dbReference type="ARBA" id="ARBA00004613"/>
    </source>
</evidence>
<feature type="signal peptide" evidence="6">
    <location>
        <begin position="1"/>
        <end position="22"/>
    </location>
</feature>
<dbReference type="GO" id="GO:0060320">
    <property type="term" value="P:rejection of self pollen"/>
    <property type="evidence" value="ECO:0007669"/>
    <property type="project" value="UniProtKB-KW"/>
</dbReference>
<evidence type="ECO:0000313" key="8">
    <source>
        <dbReference type="Proteomes" id="UP001415857"/>
    </source>
</evidence>
<name>A0AAP0N683_LIQFO</name>
<dbReference type="PANTHER" id="PTHR31232">
    <property type="match status" value="1"/>
</dbReference>
<proteinExistence type="inferred from homology"/>
<dbReference type="Pfam" id="PF05938">
    <property type="entry name" value="Self-incomp_S1"/>
    <property type="match status" value="1"/>
</dbReference>
<feature type="chain" id="PRO_5042666358" description="S-protein homolog" evidence="6">
    <location>
        <begin position="23"/>
        <end position="152"/>
    </location>
</feature>
<evidence type="ECO:0000256" key="3">
    <source>
        <dbReference type="ARBA" id="ARBA00022471"/>
    </source>
</evidence>
<dbReference type="EMBL" id="JBBPBK010000286">
    <property type="protein sequence ID" value="KAK9265880.1"/>
    <property type="molecule type" value="Genomic_DNA"/>
</dbReference>
<evidence type="ECO:0000256" key="4">
    <source>
        <dbReference type="ARBA" id="ARBA00022525"/>
    </source>
</evidence>
<comment type="subcellular location">
    <subcellularLocation>
        <location evidence="1 6">Secreted</location>
    </subcellularLocation>
</comment>
<comment type="caution">
    <text evidence="7">The sequence shown here is derived from an EMBL/GenBank/DDBJ whole genome shotgun (WGS) entry which is preliminary data.</text>
</comment>
<evidence type="ECO:0000256" key="2">
    <source>
        <dbReference type="ARBA" id="ARBA00005581"/>
    </source>
</evidence>
<evidence type="ECO:0000256" key="5">
    <source>
        <dbReference type="ARBA" id="ARBA00022729"/>
    </source>
</evidence>
<dbReference type="PANTHER" id="PTHR31232:SF149">
    <property type="entry name" value="S-PROTEIN HOMOLOG"/>
    <property type="match status" value="1"/>
</dbReference>
<dbReference type="GO" id="GO:0005576">
    <property type="term" value="C:extracellular region"/>
    <property type="evidence" value="ECO:0007669"/>
    <property type="project" value="UniProtKB-SubCell"/>
</dbReference>
<dbReference type="Proteomes" id="UP001415857">
    <property type="component" value="Unassembled WGS sequence"/>
</dbReference>